<proteinExistence type="predicted"/>
<keyword evidence="1" id="KW-0479">Metal-binding</keyword>
<keyword evidence="3" id="KW-0805">Transcription regulation</keyword>
<dbReference type="SUPFAM" id="SSF57701">
    <property type="entry name" value="Zn2/Cys6 DNA-binding domain"/>
    <property type="match status" value="1"/>
</dbReference>
<dbReference type="CDD" id="cd00067">
    <property type="entry name" value="GAL4"/>
    <property type="match status" value="1"/>
</dbReference>
<name>A0A9P9W8T6_9PEZI</name>
<dbReference type="Pfam" id="PF00172">
    <property type="entry name" value="Zn_clus"/>
    <property type="match status" value="1"/>
</dbReference>
<dbReference type="GO" id="GO:0003677">
    <property type="term" value="F:DNA binding"/>
    <property type="evidence" value="ECO:0007669"/>
    <property type="project" value="UniProtKB-KW"/>
</dbReference>
<evidence type="ECO:0000259" key="7">
    <source>
        <dbReference type="Pfam" id="PF00172"/>
    </source>
</evidence>
<evidence type="ECO:0000313" key="8">
    <source>
        <dbReference type="EMBL" id="KAI1849865.1"/>
    </source>
</evidence>
<evidence type="ECO:0000256" key="3">
    <source>
        <dbReference type="ARBA" id="ARBA00023015"/>
    </source>
</evidence>
<dbReference type="GO" id="GO:0008270">
    <property type="term" value="F:zinc ion binding"/>
    <property type="evidence" value="ECO:0007669"/>
    <property type="project" value="InterPro"/>
</dbReference>
<dbReference type="PANTHER" id="PTHR36206:SF4">
    <property type="entry name" value="HYPOTHETICAL CONSERVED PROTEIN (EUROFUNG)-RELATED"/>
    <property type="match status" value="1"/>
</dbReference>
<accession>A0A9P9W8T6</accession>
<dbReference type="GO" id="GO:0000981">
    <property type="term" value="F:DNA-binding transcription factor activity, RNA polymerase II-specific"/>
    <property type="evidence" value="ECO:0007669"/>
    <property type="project" value="InterPro"/>
</dbReference>
<keyword evidence="6" id="KW-0539">Nucleus</keyword>
<organism evidence="8 9">
    <name type="scientific">Neoarthrinium moseri</name>
    <dbReference type="NCBI Taxonomy" id="1658444"/>
    <lineage>
        <taxon>Eukaryota</taxon>
        <taxon>Fungi</taxon>
        <taxon>Dikarya</taxon>
        <taxon>Ascomycota</taxon>
        <taxon>Pezizomycotina</taxon>
        <taxon>Sordariomycetes</taxon>
        <taxon>Xylariomycetidae</taxon>
        <taxon>Amphisphaeriales</taxon>
        <taxon>Apiosporaceae</taxon>
        <taxon>Neoarthrinium</taxon>
    </lineage>
</organism>
<sequence>MAPGFADNPPLSHTSQGEKLKWYQRGTVGSSSIEDRSISYNESHVPRSRLAVQHAKVSEDSVLTSVLGGYVTTLGRRVKCDERKPVCSRCEKGGFRCEGYKDPVDRPRPRPADGTDRQFVEPADLRPKPLQRRIIPVNGICPAHMSLNISLPPVLLNSQDASYFDAFRYHVVEDFNGWTGPGFWDSLVMRESLEDECIRHSILGLSALTRASWVPKAQSDEALKDPNSSLEHPKLPRLESNDHRAALSHYLNAISMCRENSEKNKDSIAKSYVSRRLLICTIVFIVMEMMQGNVGAAVKLVDTGLSLIENASRGGDFDPDSEWTMTETIFKRFSMITGLIRCFSGVPEQIKTHAGIPAWDNARPPQESVPTTSVLHQWSHAFGSVRPFIVKIACGHRVQQSDLWKLNENLHSRASEMDEWQEVVDKHAKKNRDAKVQRELLFTKLQILVTRIYMSCCLDMTEMAYDTHTKEFQQIVDIAEIFSHSENSGRMRLTVGFNLFPWLGFTIAKCRDLHVRQYALDTSIRLIFRQGGWGNLGFIKALRALVVMEEDGRNENGIIPSERRYLWSLRGWDLEQHQIWMHCDPVIKSSDDDTRSVVQEVAIDY</sequence>
<dbReference type="EMBL" id="JAFIMR010000074">
    <property type="protein sequence ID" value="KAI1849865.1"/>
    <property type="molecule type" value="Genomic_DNA"/>
</dbReference>
<feature type="domain" description="Zn(2)-C6 fungal-type" evidence="7">
    <location>
        <begin position="76"/>
        <end position="106"/>
    </location>
</feature>
<reference evidence="8" key="1">
    <citation type="submission" date="2021-03" db="EMBL/GenBank/DDBJ databases">
        <title>Revisited historic fungal species revealed as producer of novel bioactive compounds through whole genome sequencing and comparative genomics.</title>
        <authorList>
            <person name="Vignolle G.A."/>
            <person name="Hochenegger N."/>
            <person name="Mach R.L."/>
            <person name="Mach-Aigner A.R."/>
            <person name="Javad Rahimi M."/>
            <person name="Salim K.A."/>
            <person name="Chan C.M."/>
            <person name="Lim L.B.L."/>
            <person name="Cai F."/>
            <person name="Druzhinina I.S."/>
            <person name="U'Ren J.M."/>
            <person name="Derntl C."/>
        </authorList>
    </citation>
    <scope>NUCLEOTIDE SEQUENCE</scope>
    <source>
        <strain evidence="8">TUCIM 5799</strain>
    </source>
</reference>
<gene>
    <name evidence="8" type="ORF">JX265_013568</name>
</gene>
<dbReference type="InterPro" id="IPR001138">
    <property type="entry name" value="Zn2Cys6_DnaBD"/>
</dbReference>
<evidence type="ECO:0000256" key="4">
    <source>
        <dbReference type="ARBA" id="ARBA00023125"/>
    </source>
</evidence>
<evidence type="ECO:0000313" key="9">
    <source>
        <dbReference type="Proteomes" id="UP000829685"/>
    </source>
</evidence>
<dbReference type="InterPro" id="IPR052360">
    <property type="entry name" value="Transcr_Regulatory_Proteins"/>
</dbReference>
<dbReference type="Proteomes" id="UP000829685">
    <property type="component" value="Unassembled WGS sequence"/>
</dbReference>
<evidence type="ECO:0000256" key="6">
    <source>
        <dbReference type="ARBA" id="ARBA00023242"/>
    </source>
</evidence>
<dbReference type="Gene3D" id="4.10.240.10">
    <property type="entry name" value="Zn(2)-C6 fungal-type DNA-binding domain"/>
    <property type="match status" value="1"/>
</dbReference>
<dbReference type="PANTHER" id="PTHR36206">
    <property type="entry name" value="ASPERCRYPTIN BIOSYNTHESIS CLUSTER-SPECIFIC TRANSCRIPTION REGULATOR ATNN-RELATED"/>
    <property type="match status" value="1"/>
</dbReference>
<keyword evidence="2" id="KW-0862">Zinc</keyword>
<keyword evidence="4" id="KW-0238">DNA-binding</keyword>
<keyword evidence="5" id="KW-0804">Transcription</keyword>
<dbReference type="InterPro" id="IPR036864">
    <property type="entry name" value="Zn2-C6_fun-type_DNA-bd_sf"/>
</dbReference>
<protein>
    <recommendedName>
        <fullName evidence="7">Zn(2)-C6 fungal-type domain-containing protein</fullName>
    </recommendedName>
</protein>
<evidence type="ECO:0000256" key="5">
    <source>
        <dbReference type="ARBA" id="ARBA00023163"/>
    </source>
</evidence>
<keyword evidence="9" id="KW-1185">Reference proteome</keyword>
<dbReference type="AlphaFoldDB" id="A0A9P9W8T6"/>
<comment type="caution">
    <text evidence="8">The sequence shown here is derived from an EMBL/GenBank/DDBJ whole genome shotgun (WGS) entry which is preliminary data.</text>
</comment>
<evidence type="ECO:0000256" key="2">
    <source>
        <dbReference type="ARBA" id="ARBA00022833"/>
    </source>
</evidence>
<evidence type="ECO:0000256" key="1">
    <source>
        <dbReference type="ARBA" id="ARBA00022723"/>
    </source>
</evidence>